<dbReference type="InterPro" id="IPR009061">
    <property type="entry name" value="DNA-bd_dom_put_sf"/>
</dbReference>
<dbReference type="GO" id="GO:0003677">
    <property type="term" value="F:DNA binding"/>
    <property type="evidence" value="ECO:0007669"/>
    <property type="project" value="InterPro"/>
</dbReference>
<sequence>MIGTRPFTPDGLAERWGCSGETVRNMIRDGMLPAFRVRRMYRIRPEIVEG</sequence>
<dbReference type="AlphaFoldDB" id="A0A7L9WQ04"/>
<dbReference type="KEGG" id="pshq:F3W81_16865"/>
<gene>
    <name evidence="1" type="ORF">F3W81_16865</name>
</gene>
<accession>A0A7L9WQ04</accession>
<dbReference type="EMBL" id="CP045201">
    <property type="protein sequence ID" value="QOL82349.1"/>
    <property type="molecule type" value="Genomic_DNA"/>
</dbReference>
<name>A0A7L9WQ04_9RHOB</name>
<reference evidence="1 2" key="1">
    <citation type="submission" date="2019-10" db="EMBL/GenBank/DDBJ databases">
        <title>Pseudopuniceibacterium sp. HQ09 islated from Antarctica.</title>
        <authorList>
            <person name="Liao L."/>
            <person name="Su S."/>
            <person name="Chen B."/>
            <person name="Yu Y."/>
        </authorList>
    </citation>
    <scope>NUCLEOTIDE SEQUENCE [LARGE SCALE GENOMIC DNA]</scope>
    <source>
        <strain evidence="1 2">HQ09</strain>
    </source>
</reference>
<evidence type="ECO:0000313" key="2">
    <source>
        <dbReference type="Proteomes" id="UP000594118"/>
    </source>
</evidence>
<dbReference type="SUPFAM" id="SSF46955">
    <property type="entry name" value="Putative DNA-binding domain"/>
    <property type="match status" value="1"/>
</dbReference>
<proteinExistence type="predicted"/>
<dbReference type="Proteomes" id="UP000594118">
    <property type="component" value="Chromosome"/>
</dbReference>
<evidence type="ECO:0000313" key="1">
    <source>
        <dbReference type="EMBL" id="QOL82349.1"/>
    </source>
</evidence>
<dbReference type="InterPro" id="IPR010093">
    <property type="entry name" value="SinI_DNA-bd"/>
</dbReference>
<dbReference type="NCBIfam" id="TIGR01764">
    <property type="entry name" value="excise"/>
    <property type="match status" value="1"/>
</dbReference>
<protein>
    <submittedName>
        <fullName evidence="1">Helix-turn-helix domain-containing protein</fullName>
    </submittedName>
</protein>
<dbReference type="RefSeq" id="WP_193080432.1">
    <property type="nucleotide sequence ID" value="NZ_CP045201.1"/>
</dbReference>
<keyword evidence="2" id="KW-1185">Reference proteome</keyword>
<organism evidence="1 2">
    <name type="scientific">Pseudooceanicola spongiae</name>
    <dbReference type="NCBI Taxonomy" id="2613965"/>
    <lineage>
        <taxon>Bacteria</taxon>
        <taxon>Pseudomonadati</taxon>
        <taxon>Pseudomonadota</taxon>
        <taxon>Alphaproteobacteria</taxon>
        <taxon>Rhodobacterales</taxon>
        <taxon>Paracoccaceae</taxon>
        <taxon>Pseudooceanicola</taxon>
    </lineage>
</organism>